<dbReference type="RefSeq" id="WP_186887710.1">
    <property type="nucleotide sequence ID" value="NZ_JACONZ010000002.1"/>
</dbReference>
<protein>
    <recommendedName>
        <fullName evidence="3">Esterase</fullName>
    </recommendedName>
</protein>
<dbReference type="AlphaFoldDB" id="A0A923I9F7"/>
<dbReference type="EMBL" id="JACONZ010000002">
    <property type="protein sequence ID" value="MBC5581352.1"/>
    <property type="molecule type" value="Genomic_DNA"/>
</dbReference>
<dbReference type="InterPro" id="IPR029058">
    <property type="entry name" value="AB_hydrolase_fold"/>
</dbReference>
<proteinExistence type="predicted"/>
<dbReference type="SUPFAM" id="SSF53474">
    <property type="entry name" value="alpha/beta-Hydrolases"/>
    <property type="match status" value="1"/>
</dbReference>
<name>A0A923I9F7_9FIRM</name>
<organism evidence="1 2">
    <name type="scientific">Anaerofilum hominis</name>
    <dbReference type="NCBI Taxonomy" id="2763016"/>
    <lineage>
        <taxon>Bacteria</taxon>
        <taxon>Bacillati</taxon>
        <taxon>Bacillota</taxon>
        <taxon>Clostridia</taxon>
        <taxon>Eubacteriales</taxon>
        <taxon>Oscillospiraceae</taxon>
        <taxon>Anaerofilum</taxon>
    </lineage>
</organism>
<keyword evidence="2" id="KW-1185">Reference proteome</keyword>
<accession>A0A923I9F7</accession>
<gene>
    <name evidence="1" type="ORF">H8S23_07500</name>
</gene>
<dbReference type="Proteomes" id="UP000659630">
    <property type="component" value="Unassembled WGS sequence"/>
</dbReference>
<evidence type="ECO:0000313" key="2">
    <source>
        <dbReference type="Proteomes" id="UP000659630"/>
    </source>
</evidence>
<comment type="caution">
    <text evidence="1">The sequence shown here is derived from an EMBL/GenBank/DDBJ whole genome shotgun (WGS) entry which is preliminary data.</text>
</comment>
<evidence type="ECO:0008006" key="3">
    <source>
        <dbReference type="Google" id="ProtNLM"/>
    </source>
</evidence>
<sequence length="100" mass="11712">MGVVETVYDYSPYAFIPHWEVNLLVQIKDLLAAGKPLPRLFQTVGTEDFTYEANQQMRRALEQLGVDLTYEEHSGIHDWDYWDTHIQRVLDWMPLANTTV</sequence>
<evidence type="ECO:0000313" key="1">
    <source>
        <dbReference type="EMBL" id="MBC5581352.1"/>
    </source>
</evidence>
<dbReference type="Gene3D" id="3.40.50.1820">
    <property type="entry name" value="alpha/beta hydrolase"/>
    <property type="match status" value="1"/>
</dbReference>
<reference evidence="1" key="1">
    <citation type="submission" date="2020-08" db="EMBL/GenBank/DDBJ databases">
        <title>Genome public.</title>
        <authorList>
            <person name="Liu C."/>
            <person name="Sun Q."/>
        </authorList>
    </citation>
    <scope>NUCLEOTIDE SEQUENCE</scope>
    <source>
        <strain evidence="1">BX8</strain>
    </source>
</reference>